<evidence type="ECO:0000259" key="1">
    <source>
        <dbReference type="PROSITE" id="PS50041"/>
    </source>
</evidence>
<feature type="domain" description="C-type lectin" evidence="1">
    <location>
        <begin position="108"/>
        <end position="201"/>
    </location>
</feature>
<gene>
    <name evidence="2" type="ORF">BaRGS_00010385</name>
</gene>
<dbReference type="PANTHER" id="PTHR22803">
    <property type="entry name" value="MANNOSE, PHOSPHOLIPASE, LECTIN RECEPTOR RELATED"/>
    <property type="match status" value="1"/>
</dbReference>
<evidence type="ECO:0000313" key="3">
    <source>
        <dbReference type="Proteomes" id="UP001519460"/>
    </source>
</evidence>
<dbReference type="Pfam" id="PF00059">
    <property type="entry name" value="Lectin_C"/>
    <property type="match status" value="1"/>
</dbReference>
<dbReference type="Proteomes" id="UP001519460">
    <property type="component" value="Unassembled WGS sequence"/>
</dbReference>
<dbReference type="CDD" id="cd00037">
    <property type="entry name" value="CLECT"/>
    <property type="match status" value="2"/>
</dbReference>
<protein>
    <recommendedName>
        <fullName evidence="1">C-type lectin domain-containing protein</fullName>
    </recommendedName>
</protein>
<dbReference type="InterPro" id="IPR016186">
    <property type="entry name" value="C-type_lectin-like/link_sf"/>
</dbReference>
<dbReference type="PROSITE" id="PS50041">
    <property type="entry name" value="C_TYPE_LECTIN_2"/>
    <property type="match status" value="2"/>
</dbReference>
<reference evidence="2 3" key="1">
    <citation type="journal article" date="2023" name="Sci. Data">
        <title>Genome assembly of the Korean intertidal mud-creeper Batillaria attramentaria.</title>
        <authorList>
            <person name="Patra A.K."/>
            <person name="Ho P.T."/>
            <person name="Jun S."/>
            <person name="Lee S.J."/>
            <person name="Kim Y."/>
            <person name="Won Y.J."/>
        </authorList>
    </citation>
    <scope>NUCLEOTIDE SEQUENCE [LARGE SCALE GENOMIC DNA]</scope>
    <source>
        <strain evidence="2">Wonlab-2016</strain>
    </source>
</reference>
<keyword evidence="3" id="KW-1185">Reference proteome</keyword>
<dbReference type="InterPro" id="IPR001304">
    <property type="entry name" value="C-type_lectin-like"/>
</dbReference>
<dbReference type="Gene3D" id="3.10.100.10">
    <property type="entry name" value="Mannose-Binding Protein A, subunit A"/>
    <property type="match status" value="2"/>
</dbReference>
<comment type="caution">
    <text evidence="2">The sequence shown here is derived from an EMBL/GenBank/DDBJ whole genome shotgun (WGS) entry which is preliminary data.</text>
</comment>
<dbReference type="InterPro" id="IPR016187">
    <property type="entry name" value="CTDL_fold"/>
</dbReference>
<dbReference type="EMBL" id="JACVVK020000051">
    <property type="protein sequence ID" value="KAK7498431.1"/>
    <property type="molecule type" value="Genomic_DNA"/>
</dbReference>
<proteinExistence type="predicted"/>
<dbReference type="SUPFAM" id="SSF56436">
    <property type="entry name" value="C-type lectin-like"/>
    <property type="match status" value="2"/>
</dbReference>
<evidence type="ECO:0000313" key="2">
    <source>
        <dbReference type="EMBL" id="KAK7498431.1"/>
    </source>
</evidence>
<feature type="domain" description="C-type lectin" evidence="1">
    <location>
        <begin position="1"/>
        <end position="89"/>
    </location>
</feature>
<feature type="non-terminal residue" evidence="2">
    <location>
        <position position="1"/>
    </location>
</feature>
<accession>A0ABD0LG19</accession>
<organism evidence="2 3">
    <name type="scientific">Batillaria attramentaria</name>
    <dbReference type="NCBI Taxonomy" id="370345"/>
    <lineage>
        <taxon>Eukaryota</taxon>
        <taxon>Metazoa</taxon>
        <taxon>Spiralia</taxon>
        <taxon>Lophotrochozoa</taxon>
        <taxon>Mollusca</taxon>
        <taxon>Gastropoda</taxon>
        <taxon>Caenogastropoda</taxon>
        <taxon>Sorbeoconcha</taxon>
        <taxon>Cerithioidea</taxon>
        <taxon>Batillariidae</taxon>
        <taxon>Batillaria</taxon>
    </lineage>
</organism>
<name>A0ABD0LG19_9CAEN</name>
<dbReference type="InterPro" id="IPR050111">
    <property type="entry name" value="C-type_lectin/snaclec_domain"/>
</dbReference>
<sequence length="206" mass="23582">EFVKKGLLTYASDGYWTDLNDLPFNVPSSSGQGTGVFMWGNDEYPDDSVVGNHWDKEPDNTQWEDCVFISTQGELSVEDCNNRHGYICQIRTDQSGNCPAGDWYGGPSGTMCYYFSNTTYWPNVITWDQSRKTCESWAPFVNDQTRKATMLAITNPDIQTYLASNLAYYEINNQRQVYWTGLNDKTTEATFVWAGNENTQFNQDYM</sequence>
<dbReference type="AlphaFoldDB" id="A0ABD0LG19"/>